<dbReference type="Pfam" id="PF14299">
    <property type="entry name" value="PP2"/>
    <property type="match status" value="1"/>
</dbReference>
<dbReference type="PANTHER" id="PTHR32278">
    <property type="entry name" value="F-BOX DOMAIN-CONTAINING PROTEIN"/>
    <property type="match status" value="1"/>
</dbReference>
<dbReference type="AlphaFoldDB" id="A0A9J5ZFL1"/>
<dbReference type="EMBL" id="JACXVP010000004">
    <property type="protein sequence ID" value="KAG5610616.1"/>
    <property type="molecule type" value="Genomic_DNA"/>
</dbReference>
<feature type="non-terminal residue" evidence="1">
    <location>
        <position position="116"/>
    </location>
</feature>
<dbReference type="Proteomes" id="UP000824120">
    <property type="component" value="Chromosome 4"/>
</dbReference>
<name>A0A9J5ZFL1_SOLCO</name>
<keyword evidence="2" id="KW-1185">Reference proteome</keyword>
<sequence>MLLKRTYYFSYLVFKLEDGLCGLRNSKAVVRIVYSERPRVTLTLKRGDGWTELKMGNFFNDIGQYGDNEAGLMEIRHLDWKRSIIFQGIEFHQNEEEKDPPLTMLFVLVTFGLMKK</sequence>
<proteinExistence type="predicted"/>
<dbReference type="OrthoDB" id="1918565at2759"/>
<organism evidence="1 2">
    <name type="scientific">Solanum commersonii</name>
    <name type="common">Commerson's wild potato</name>
    <name type="synonym">Commerson's nightshade</name>
    <dbReference type="NCBI Taxonomy" id="4109"/>
    <lineage>
        <taxon>Eukaryota</taxon>
        <taxon>Viridiplantae</taxon>
        <taxon>Streptophyta</taxon>
        <taxon>Embryophyta</taxon>
        <taxon>Tracheophyta</taxon>
        <taxon>Spermatophyta</taxon>
        <taxon>Magnoliopsida</taxon>
        <taxon>eudicotyledons</taxon>
        <taxon>Gunneridae</taxon>
        <taxon>Pentapetalae</taxon>
        <taxon>asterids</taxon>
        <taxon>lamiids</taxon>
        <taxon>Solanales</taxon>
        <taxon>Solanaceae</taxon>
        <taxon>Solanoideae</taxon>
        <taxon>Solaneae</taxon>
        <taxon>Solanum</taxon>
    </lineage>
</organism>
<gene>
    <name evidence="1" type="ORF">H5410_021897</name>
</gene>
<dbReference type="InterPro" id="IPR025886">
    <property type="entry name" value="PP2-like"/>
</dbReference>
<dbReference type="PANTHER" id="PTHR32278:SF116">
    <property type="entry name" value="F-BOX PROTEIN PP2-B10-LIKE"/>
    <property type="match status" value="1"/>
</dbReference>
<evidence type="ECO:0000313" key="2">
    <source>
        <dbReference type="Proteomes" id="UP000824120"/>
    </source>
</evidence>
<accession>A0A9J5ZFL1</accession>
<evidence type="ECO:0000313" key="1">
    <source>
        <dbReference type="EMBL" id="KAG5610616.1"/>
    </source>
</evidence>
<comment type="caution">
    <text evidence="1">The sequence shown here is derived from an EMBL/GenBank/DDBJ whole genome shotgun (WGS) entry which is preliminary data.</text>
</comment>
<reference evidence="1 2" key="1">
    <citation type="submission" date="2020-09" db="EMBL/GenBank/DDBJ databases">
        <title>De no assembly of potato wild relative species, Solanum commersonii.</title>
        <authorList>
            <person name="Cho K."/>
        </authorList>
    </citation>
    <scope>NUCLEOTIDE SEQUENCE [LARGE SCALE GENOMIC DNA]</scope>
    <source>
        <strain evidence="1">LZ3.2</strain>
        <tissue evidence="1">Leaf</tissue>
    </source>
</reference>
<protein>
    <submittedName>
        <fullName evidence="1">Uncharacterized protein</fullName>
    </submittedName>
</protein>